<dbReference type="Proteomes" id="UP000324222">
    <property type="component" value="Unassembled WGS sequence"/>
</dbReference>
<dbReference type="AlphaFoldDB" id="A0A5B7DBN5"/>
<proteinExistence type="predicted"/>
<reference evidence="2 3" key="1">
    <citation type="submission" date="2019-05" db="EMBL/GenBank/DDBJ databases">
        <title>Another draft genome of Portunus trituberculatus and its Hox gene families provides insights of decapod evolution.</title>
        <authorList>
            <person name="Jeong J.-H."/>
            <person name="Song I."/>
            <person name="Kim S."/>
            <person name="Choi T."/>
            <person name="Kim D."/>
            <person name="Ryu S."/>
            <person name="Kim W."/>
        </authorList>
    </citation>
    <scope>NUCLEOTIDE SEQUENCE [LARGE SCALE GENOMIC DNA]</scope>
    <source>
        <tissue evidence="2">Muscle</tissue>
    </source>
</reference>
<organism evidence="2 3">
    <name type="scientific">Portunus trituberculatus</name>
    <name type="common">Swimming crab</name>
    <name type="synonym">Neptunus trituberculatus</name>
    <dbReference type="NCBI Taxonomy" id="210409"/>
    <lineage>
        <taxon>Eukaryota</taxon>
        <taxon>Metazoa</taxon>
        <taxon>Ecdysozoa</taxon>
        <taxon>Arthropoda</taxon>
        <taxon>Crustacea</taxon>
        <taxon>Multicrustacea</taxon>
        <taxon>Malacostraca</taxon>
        <taxon>Eumalacostraca</taxon>
        <taxon>Eucarida</taxon>
        <taxon>Decapoda</taxon>
        <taxon>Pleocyemata</taxon>
        <taxon>Brachyura</taxon>
        <taxon>Eubrachyura</taxon>
        <taxon>Portunoidea</taxon>
        <taxon>Portunidae</taxon>
        <taxon>Portuninae</taxon>
        <taxon>Portunus</taxon>
    </lineage>
</organism>
<accession>A0A5B7DBN5</accession>
<protein>
    <submittedName>
        <fullName evidence="2">Uncharacterized protein</fullName>
    </submittedName>
</protein>
<dbReference type="EMBL" id="VSRR010000698">
    <property type="protein sequence ID" value="MPC18649.1"/>
    <property type="molecule type" value="Genomic_DNA"/>
</dbReference>
<evidence type="ECO:0000313" key="2">
    <source>
        <dbReference type="EMBL" id="MPC18649.1"/>
    </source>
</evidence>
<gene>
    <name evidence="2" type="ORF">E2C01_011539</name>
</gene>
<feature type="region of interest" description="Disordered" evidence="1">
    <location>
        <begin position="1"/>
        <end position="93"/>
    </location>
</feature>
<keyword evidence="3" id="KW-1185">Reference proteome</keyword>
<sequence>MNAEFSSFAPTERDTIRAPEANTPPRAWPDTTAVMYFSGNIPATPNRPPWKTAPAPVGDVAHDEEVPWQQCSQTQQQETKVHQPAPVTQGPQY</sequence>
<comment type="caution">
    <text evidence="2">The sequence shown here is derived from an EMBL/GenBank/DDBJ whole genome shotgun (WGS) entry which is preliminary data.</text>
</comment>
<evidence type="ECO:0000313" key="3">
    <source>
        <dbReference type="Proteomes" id="UP000324222"/>
    </source>
</evidence>
<name>A0A5B7DBN5_PORTR</name>
<evidence type="ECO:0000256" key="1">
    <source>
        <dbReference type="SAM" id="MobiDB-lite"/>
    </source>
</evidence>